<evidence type="ECO:0000256" key="3">
    <source>
        <dbReference type="SAM" id="MobiDB-lite"/>
    </source>
</evidence>
<protein>
    <submittedName>
        <fullName evidence="5">(Perigord truffle) hypothetical protein</fullName>
    </submittedName>
</protein>
<keyword evidence="2" id="KW-0472">Membrane</keyword>
<dbReference type="EMBL" id="FN430052">
    <property type="protein sequence ID" value="CAZ80911.1"/>
    <property type="molecule type" value="Genomic_DNA"/>
</dbReference>
<comment type="subcellular location">
    <subcellularLocation>
        <location evidence="1">Membrane</location>
    </subcellularLocation>
</comment>
<name>D5G8R8_TUBMM</name>
<evidence type="ECO:0000313" key="5">
    <source>
        <dbReference type="EMBL" id="CAZ80911.1"/>
    </source>
</evidence>
<dbReference type="GO" id="GO:0042147">
    <property type="term" value="P:retrograde transport, endosome to Golgi"/>
    <property type="evidence" value="ECO:0007669"/>
    <property type="project" value="TreeGrafter"/>
</dbReference>
<dbReference type="STRING" id="656061.D5G8R8"/>
<dbReference type="Gene3D" id="2.130.10.10">
    <property type="entry name" value="YVTN repeat-like/Quinoprotein amine dehydrogenase"/>
    <property type="match status" value="1"/>
</dbReference>
<dbReference type="Proteomes" id="UP000006911">
    <property type="component" value="Unassembled WGS sequence"/>
</dbReference>
<dbReference type="KEGG" id="tml:GSTUM_00003041001"/>
<dbReference type="OMA" id="MVYDRAM"/>
<feature type="region of interest" description="Disordered" evidence="3">
    <location>
        <begin position="1"/>
        <end position="125"/>
    </location>
</feature>
<keyword evidence="6" id="KW-1185">Reference proteome</keyword>
<evidence type="ECO:0000313" key="6">
    <source>
        <dbReference type="Proteomes" id="UP000006911"/>
    </source>
</evidence>
<evidence type="ECO:0000256" key="1">
    <source>
        <dbReference type="ARBA" id="ARBA00004370"/>
    </source>
</evidence>
<dbReference type="InterPro" id="IPR009771">
    <property type="entry name" value="RIC1_C"/>
</dbReference>
<dbReference type="RefSeq" id="XP_002836720.1">
    <property type="nucleotide sequence ID" value="XM_002836674.1"/>
</dbReference>
<dbReference type="eggNOG" id="KOG2006">
    <property type="taxonomic scope" value="Eukaryota"/>
</dbReference>
<organism evidence="5 6">
    <name type="scientific">Tuber melanosporum (strain Mel28)</name>
    <name type="common">Perigord black truffle</name>
    <dbReference type="NCBI Taxonomy" id="656061"/>
    <lineage>
        <taxon>Eukaryota</taxon>
        <taxon>Fungi</taxon>
        <taxon>Dikarya</taxon>
        <taxon>Ascomycota</taxon>
        <taxon>Pezizomycotina</taxon>
        <taxon>Pezizomycetes</taxon>
        <taxon>Pezizales</taxon>
        <taxon>Tuberaceae</taxon>
        <taxon>Tuber</taxon>
    </lineage>
</organism>
<dbReference type="InParanoid" id="D5G8R8"/>
<dbReference type="SUPFAM" id="SSF82171">
    <property type="entry name" value="DPP6 N-terminal domain-like"/>
    <property type="match status" value="1"/>
</dbReference>
<feature type="compositionally biased region" description="Acidic residues" evidence="3">
    <location>
        <begin position="44"/>
        <end position="75"/>
    </location>
</feature>
<dbReference type="InterPro" id="IPR040096">
    <property type="entry name" value="Ric1"/>
</dbReference>
<dbReference type="GO" id="GO:0005829">
    <property type="term" value="C:cytosol"/>
    <property type="evidence" value="ECO:0007669"/>
    <property type="project" value="TreeGrafter"/>
</dbReference>
<dbReference type="PANTHER" id="PTHR22746">
    <property type="entry name" value="RAB6A-GEF COMPLEX PARTNER PROTEIN 1"/>
    <property type="match status" value="1"/>
</dbReference>
<dbReference type="HOGENOM" id="CLU_002060_1_1_1"/>
<feature type="compositionally biased region" description="Basic and acidic residues" evidence="3">
    <location>
        <begin position="77"/>
        <end position="96"/>
    </location>
</feature>
<feature type="region of interest" description="Disordered" evidence="3">
    <location>
        <begin position="1076"/>
        <end position="1105"/>
    </location>
</feature>
<accession>D5G8R8</accession>
<dbReference type="GeneID" id="9186280"/>
<dbReference type="GO" id="GO:0034066">
    <property type="term" value="C:Ric1-Rgp1 guanyl-nucleotide exchange factor complex"/>
    <property type="evidence" value="ECO:0007669"/>
    <property type="project" value="InterPro"/>
</dbReference>
<feature type="domain" description="RIC1 C-terminal alpha solenoid region" evidence="4">
    <location>
        <begin position="889"/>
        <end position="1060"/>
    </location>
</feature>
<sequence length="1105" mass="122918">MYWPLGAPRIHVVKPPPDSSPPAFDSDDASDELIQNSTSLSLRDDDDDYEDDDDDDDYEKVNNEDGEDDDDDGENSQEGRKVGEKEVMDQELREAPLPRPKGKKGTDQKMRSRSTRGREGEGQTRHILSLKVARNGMFATITASELTIWQMKPTAVVAHVRRSQISLVSYGPNTDLLIRPDSQIFVVQTTLGYLVTYSLASDPNARVYKPGFVNNNHHARQNSMAVGVKAAVGPGGLLLGAGEAGGVREFSVRFRMVIKVDAGISRALALDDELMVATVKPAAVQCIRWTPDPTGNQTTTELLSRMPWLQKKAVATEIVHDRPMNLSTWVTSDGLAYAVQKAVLEDGDISRMFKGFCFHIPPSSAEKAVKVAINARFSLITVACANGSIFVYNVRDYNGSIPLSHVLSAPASPTTSGKSTFITWSPDGYCLFAGYQRGWATWSVYGKPGGNSFSADTRLLERNAGEGYLDGVRTGSWVSAGGEIMLVKEGGDERIWVMEFARSAVTGCFCSANIARPVLQTNEKILIYRGYDKSDIAAISQETSVLWHHVQMPSVYLVDNWPIRSAVISPDGRYVAIAGRRGLAHYSVNSGRWKTFINENMEQDFVVRGGMCWYQHILIAAVECDDLYELRLYSRELQLDNSLLLHIETLPSPVISLSLAGDDSLLVYTYDNALYHFIVQGMKDTVKLVQVGQIYFHGIVRAPARVRAISWILPEQQLRDGDPSQDVAVATVIFLVDGKLVVLQPSTTEGGDAKYDMRVLQQNVEYYVLMRDCPIQQHLLQGSSESGRTTPYDGNFPPAGRANELTDSLWIFDGIDMRVWSDVTEILNLNPGEGGREVPPPIKIAVDFYPMSAILNKGIIIGIESELVQRRDINFSYFKFSTRTHLFLNHILRHYLTCHRPGAAVELAINYEKLRYFGHILEVLLHGVLDDEADRPPDPEAAVLPEVIRFLSHFPQYLDVIVGCTRKTEVASWRYLFDVVGSPQALFEESLSRGLLKTAGGYLLVLHTLEQLTSSSKDMVRLLERAVAEGDWDLCKELARFLTALDNSGKMLKEALELVELRSPVEEFDRSFMFESARLKPPPPGKRPGSSGTAPGEYRFPEVRK</sequence>
<dbReference type="GO" id="GO:0006886">
    <property type="term" value="P:intracellular protein transport"/>
    <property type="evidence" value="ECO:0007669"/>
    <property type="project" value="InterPro"/>
</dbReference>
<dbReference type="AlphaFoldDB" id="D5G8R8"/>
<dbReference type="PANTHER" id="PTHR22746:SF10">
    <property type="entry name" value="GUANINE NUCLEOTIDE EXCHANGE FACTOR SUBUNIT RIC1"/>
    <property type="match status" value="1"/>
</dbReference>
<proteinExistence type="predicted"/>
<dbReference type="GO" id="GO:0000139">
    <property type="term" value="C:Golgi membrane"/>
    <property type="evidence" value="ECO:0007669"/>
    <property type="project" value="TreeGrafter"/>
</dbReference>
<dbReference type="Pfam" id="PF25440">
    <property type="entry name" value="Beta-prop_RIC1_2nd"/>
    <property type="match status" value="1"/>
</dbReference>
<dbReference type="InterPro" id="IPR015943">
    <property type="entry name" value="WD40/YVTN_repeat-like_dom_sf"/>
</dbReference>
<feature type="compositionally biased region" description="Basic and acidic residues" evidence="3">
    <location>
        <begin position="104"/>
        <end position="124"/>
    </location>
</feature>
<evidence type="ECO:0000256" key="2">
    <source>
        <dbReference type="ARBA" id="ARBA00023136"/>
    </source>
</evidence>
<gene>
    <name evidence="5" type="ORF">GSTUM_00003041001</name>
</gene>
<dbReference type="Pfam" id="PF07064">
    <property type="entry name" value="RIC1"/>
    <property type="match status" value="1"/>
</dbReference>
<evidence type="ECO:0000259" key="4">
    <source>
        <dbReference type="Pfam" id="PF07064"/>
    </source>
</evidence>
<reference evidence="5 6" key="1">
    <citation type="journal article" date="2010" name="Nature">
        <title>Perigord black truffle genome uncovers evolutionary origins and mechanisms of symbiosis.</title>
        <authorList>
            <person name="Martin F."/>
            <person name="Kohler A."/>
            <person name="Murat C."/>
            <person name="Balestrini R."/>
            <person name="Coutinho P.M."/>
            <person name="Jaillon O."/>
            <person name="Montanini B."/>
            <person name="Morin E."/>
            <person name="Noel B."/>
            <person name="Percudani R."/>
            <person name="Porcel B."/>
            <person name="Rubini A."/>
            <person name="Amicucci A."/>
            <person name="Amselem J."/>
            <person name="Anthouard V."/>
            <person name="Arcioni S."/>
            <person name="Artiguenave F."/>
            <person name="Aury J.M."/>
            <person name="Ballario P."/>
            <person name="Bolchi A."/>
            <person name="Brenna A."/>
            <person name="Brun A."/>
            <person name="Buee M."/>
            <person name="Cantarel B."/>
            <person name="Chevalier G."/>
            <person name="Couloux A."/>
            <person name="Da Silva C."/>
            <person name="Denoeud F."/>
            <person name="Duplessis S."/>
            <person name="Ghignone S."/>
            <person name="Hilselberger B."/>
            <person name="Iotti M."/>
            <person name="Marcais B."/>
            <person name="Mello A."/>
            <person name="Miranda M."/>
            <person name="Pacioni G."/>
            <person name="Quesneville H."/>
            <person name="Riccioni C."/>
            <person name="Ruotolo R."/>
            <person name="Splivallo R."/>
            <person name="Stocchi V."/>
            <person name="Tisserant E."/>
            <person name="Viscomi A.R."/>
            <person name="Zambonelli A."/>
            <person name="Zampieri E."/>
            <person name="Henrissat B."/>
            <person name="Lebrun M.H."/>
            <person name="Paolocci F."/>
            <person name="Bonfante P."/>
            <person name="Ottonello S."/>
            <person name="Wincker P."/>
        </authorList>
    </citation>
    <scope>NUCLEOTIDE SEQUENCE [LARGE SCALE GENOMIC DNA]</scope>
    <source>
        <strain evidence="5 6">Mel28</strain>
    </source>
</reference>